<proteinExistence type="predicted"/>
<name>A0A5B2TVF6_9FLAO</name>
<accession>A0A5B2TVF6</accession>
<dbReference type="EMBL" id="VUNZ01000004">
    <property type="protein sequence ID" value="KAA2217650.1"/>
    <property type="molecule type" value="Genomic_DNA"/>
</dbReference>
<sequence>MAEDPSKRLKEFWAELPRADEDFLGSIRDWKNVQIAVDEDTLWLKGFTDEQTEAPEIQQLPDFILYELREGLLFRKEALVPSKKMRTALLWIPIDKALQLTFPPSNQNYFGIQEQIKVKLKDSTEEQPVIALLSNIDDIKESITTLPKFKLEKIKWTLLGDKALFLGLPLLSFPGKTYWTKDNHLLPAGLDFEFKNLSTVLQQKYNKEQPEGWLLWDENGNYLLIKETDFRPLSISSFRLTEKSREWN</sequence>
<dbReference type="InterPro" id="IPR045552">
    <property type="entry name" value="bpX2"/>
</dbReference>
<reference evidence="2 3" key="1">
    <citation type="journal article" date="2015" name="Int. J. Syst. Evol. Microbiol.">
        <title>Chryseobacterium sediminis sp. nov., isolated from a river sediment.</title>
        <authorList>
            <person name="Kampfer P."/>
            <person name="Busse H.J."/>
            <person name="McInroy J.A."/>
            <person name="Glaeser S.P."/>
        </authorList>
    </citation>
    <scope>NUCLEOTIDE SEQUENCE [LARGE SCALE GENOMIC DNA]</scope>
    <source>
        <strain evidence="2 3">IMT-174</strain>
    </source>
</reference>
<dbReference type="Pfam" id="PF19918">
    <property type="entry name" value="bpX2"/>
    <property type="match status" value="1"/>
</dbReference>
<dbReference type="RefSeq" id="WP_149835140.1">
    <property type="nucleotide sequence ID" value="NZ_VUNZ01000004.1"/>
</dbReference>
<evidence type="ECO:0000313" key="2">
    <source>
        <dbReference type="EMBL" id="KAA2217650.1"/>
    </source>
</evidence>
<evidence type="ECO:0000259" key="1">
    <source>
        <dbReference type="Pfam" id="PF19918"/>
    </source>
</evidence>
<evidence type="ECO:0000313" key="3">
    <source>
        <dbReference type="Proteomes" id="UP000323082"/>
    </source>
</evidence>
<dbReference type="AlphaFoldDB" id="A0A5B2TVF6"/>
<organism evidence="2 3">
    <name type="scientific">Chryseobacterium sediminis</name>
    <dbReference type="NCBI Taxonomy" id="1679494"/>
    <lineage>
        <taxon>Bacteria</taxon>
        <taxon>Pseudomonadati</taxon>
        <taxon>Bacteroidota</taxon>
        <taxon>Flavobacteriia</taxon>
        <taxon>Flavobacteriales</taxon>
        <taxon>Weeksellaceae</taxon>
        <taxon>Chryseobacterium group</taxon>
        <taxon>Chryseobacterium</taxon>
    </lineage>
</organism>
<comment type="caution">
    <text evidence="2">The sequence shown here is derived from an EMBL/GenBank/DDBJ whole genome shotgun (WGS) entry which is preliminary data.</text>
</comment>
<dbReference type="Proteomes" id="UP000323082">
    <property type="component" value="Unassembled WGS sequence"/>
</dbReference>
<feature type="domain" description="MoxR-vWA-beta-propeller ternary system" evidence="1">
    <location>
        <begin position="14"/>
        <end position="240"/>
    </location>
</feature>
<gene>
    <name evidence="2" type="ORF">FW780_18555</name>
</gene>
<protein>
    <recommendedName>
        <fullName evidence="1">MoxR-vWA-beta-propeller ternary system domain-containing protein</fullName>
    </recommendedName>
</protein>
<dbReference type="OrthoDB" id="674746at2"/>